<dbReference type="Proteomes" id="UP001165121">
    <property type="component" value="Unassembled WGS sequence"/>
</dbReference>
<dbReference type="InterPro" id="IPR041588">
    <property type="entry name" value="Integrase_H2C2"/>
</dbReference>
<evidence type="ECO:0000313" key="10">
    <source>
        <dbReference type="Proteomes" id="UP001165121"/>
    </source>
</evidence>
<keyword evidence="10" id="KW-1185">Reference proteome</keyword>
<dbReference type="PANTHER" id="PTHR37984">
    <property type="entry name" value="PROTEIN CBG26694"/>
    <property type="match status" value="1"/>
</dbReference>
<feature type="domain" description="Integrase zinc-binding" evidence="8">
    <location>
        <begin position="154"/>
        <end position="203"/>
    </location>
</feature>
<evidence type="ECO:0000256" key="4">
    <source>
        <dbReference type="ARBA" id="ARBA00022759"/>
    </source>
</evidence>
<dbReference type="InterPro" id="IPR041373">
    <property type="entry name" value="RT_RNaseH"/>
</dbReference>
<proteinExistence type="predicted"/>
<protein>
    <submittedName>
        <fullName evidence="9">Unnamed protein product</fullName>
    </submittedName>
</protein>
<evidence type="ECO:0000313" key="9">
    <source>
        <dbReference type="EMBL" id="GMF31527.1"/>
    </source>
</evidence>
<dbReference type="GO" id="GO:0004519">
    <property type="term" value="F:endonuclease activity"/>
    <property type="evidence" value="ECO:0007669"/>
    <property type="project" value="UniProtKB-KW"/>
</dbReference>
<keyword evidence="5" id="KW-0378">Hydrolase</keyword>
<feature type="domain" description="Reverse transcriptase RNase H-like" evidence="7">
    <location>
        <begin position="2"/>
        <end position="52"/>
    </location>
</feature>
<evidence type="ECO:0000259" key="7">
    <source>
        <dbReference type="Pfam" id="PF17917"/>
    </source>
</evidence>
<reference evidence="9" key="1">
    <citation type="submission" date="2023-04" db="EMBL/GenBank/DDBJ databases">
        <title>Phytophthora fragariaefolia NBRC 109709.</title>
        <authorList>
            <person name="Ichikawa N."/>
            <person name="Sato H."/>
            <person name="Tonouchi N."/>
        </authorList>
    </citation>
    <scope>NUCLEOTIDE SEQUENCE</scope>
    <source>
        <strain evidence="9">NBRC 109709</strain>
    </source>
</reference>
<comment type="caution">
    <text evidence="9">The sequence shown here is derived from an EMBL/GenBank/DDBJ whole genome shotgun (WGS) entry which is preliminary data.</text>
</comment>
<evidence type="ECO:0000256" key="1">
    <source>
        <dbReference type="ARBA" id="ARBA00022679"/>
    </source>
</evidence>
<keyword evidence="3" id="KW-0540">Nuclease</keyword>
<organism evidence="9 10">
    <name type="scientific">Phytophthora fragariaefolia</name>
    <dbReference type="NCBI Taxonomy" id="1490495"/>
    <lineage>
        <taxon>Eukaryota</taxon>
        <taxon>Sar</taxon>
        <taxon>Stramenopiles</taxon>
        <taxon>Oomycota</taxon>
        <taxon>Peronosporomycetes</taxon>
        <taxon>Peronosporales</taxon>
        <taxon>Peronosporaceae</taxon>
        <taxon>Phytophthora</taxon>
    </lineage>
</organism>
<dbReference type="Pfam" id="PF17921">
    <property type="entry name" value="Integrase_H2C2"/>
    <property type="match status" value="1"/>
</dbReference>
<dbReference type="Pfam" id="PF17917">
    <property type="entry name" value="RT_RNaseH"/>
    <property type="match status" value="1"/>
</dbReference>
<dbReference type="EMBL" id="BSXT01000637">
    <property type="protein sequence ID" value="GMF31527.1"/>
    <property type="molecule type" value="Genomic_DNA"/>
</dbReference>
<dbReference type="Gene3D" id="1.10.340.70">
    <property type="match status" value="1"/>
</dbReference>
<dbReference type="GO" id="GO:0003964">
    <property type="term" value="F:RNA-directed DNA polymerase activity"/>
    <property type="evidence" value="ECO:0007669"/>
    <property type="project" value="UniProtKB-KW"/>
</dbReference>
<evidence type="ECO:0000256" key="5">
    <source>
        <dbReference type="ARBA" id="ARBA00022801"/>
    </source>
</evidence>
<evidence type="ECO:0000256" key="6">
    <source>
        <dbReference type="ARBA" id="ARBA00022918"/>
    </source>
</evidence>
<accession>A0A9W6UF72</accession>
<gene>
    <name evidence="9" type="ORF">Pfra01_000726200</name>
</gene>
<evidence type="ECO:0000256" key="2">
    <source>
        <dbReference type="ARBA" id="ARBA00022695"/>
    </source>
</evidence>
<evidence type="ECO:0000259" key="8">
    <source>
        <dbReference type="Pfam" id="PF17921"/>
    </source>
</evidence>
<keyword evidence="2" id="KW-0548">Nucleotidyltransferase</keyword>
<dbReference type="OrthoDB" id="94313at2759"/>
<name>A0A9W6UF72_9STRA</name>
<evidence type="ECO:0000256" key="3">
    <source>
        <dbReference type="ARBA" id="ARBA00022722"/>
    </source>
</evidence>
<dbReference type="GO" id="GO:0016787">
    <property type="term" value="F:hydrolase activity"/>
    <property type="evidence" value="ECO:0007669"/>
    <property type="project" value="UniProtKB-KW"/>
</dbReference>
<dbReference type="AlphaFoldDB" id="A0A9W6UF72"/>
<dbReference type="InterPro" id="IPR050951">
    <property type="entry name" value="Retrovirus_Pol_polyprotein"/>
</dbReference>
<keyword evidence="1" id="KW-0808">Transferase</keyword>
<keyword evidence="6" id="KW-0695">RNA-directed DNA polymerase</keyword>
<keyword evidence="4" id="KW-0255">Endonuclease</keyword>
<sequence length="245" mass="28226">MACDKLEYLLQRPKPFRMYCDHRNLIHVFAPHESVKKHVKGKLLRWAMKLMNCRYVIEHVPGHANVWADMISRWAGDHTPTVERLKAFRAAQAVECQPVSVLRPLDDEHFEWPTLDELREVHSKYSPPPNASCNEDGLWVRDDRLWIPTEATELLQRLCVVAHCGAQGHRGQHAMTAHLRQLFSVDHIADIVATFVKNCLLCLHFEEGKVVPRPWSETIDWSTRNGVLHLITSIWARATATASTY</sequence>
<dbReference type="PANTHER" id="PTHR37984:SF5">
    <property type="entry name" value="PROTEIN NYNRIN-LIKE"/>
    <property type="match status" value="1"/>
</dbReference>